<sequence length="111" mass="12820">MVLVQRLTLLAANIWDGQRLKSEEEEKKKTDDGENGTQTSKVSGQLTPICKQYAILEIPNPLEFFSYCLNFQTIMAGPPITFRDYRTFIEGREAEDKNLNPKQRAYFVSQR</sequence>
<dbReference type="Proteomes" id="UP000278807">
    <property type="component" value="Unassembled WGS sequence"/>
</dbReference>
<dbReference type="PANTHER" id="PTHR13906:SF4">
    <property type="entry name" value="LYSOPHOSPHOLIPID ACYLTRANSFERASE 6"/>
    <property type="match status" value="1"/>
</dbReference>
<evidence type="ECO:0000256" key="3">
    <source>
        <dbReference type="ARBA" id="ARBA00022692"/>
    </source>
</evidence>
<evidence type="ECO:0000256" key="6">
    <source>
        <dbReference type="ARBA" id="ARBA00023315"/>
    </source>
</evidence>
<feature type="region of interest" description="Disordered" evidence="7">
    <location>
        <begin position="21"/>
        <end position="42"/>
    </location>
</feature>
<dbReference type="WBParaSite" id="HNAJ_0000247301-mRNA-1">
    <property type="protein sequence ID" value="HNAJ_0000247301-mRNA-1"/>
    <property type="gene ID" value="HNAJ_0000247301"/>
</dbReference>
<dbReference type="GO" id="GO:0030258">
    <property type="term" value="P:lipid modification"/>
    <property type="evidence" value="ECO:0007669"/>
    <property type="project" value="TreeGrafter"/>
</dbReference>
<evidence type="ECO:0000256" key="7">
    <source>
        <dbReference type="SAM" id="MobiDB-lite"/>
    </source>
</evidence>
<dbReference type="GO" id="GO:0016746">
    <property type="term" value="F:acyltransferase activity"/>
    <property type="evidence" value="ECO:0007669"/>
    <property type="project" value="UniProtKB-KW"/>
</dbReference>
<evidence type="ECO:0000256" key="2">
    <source>
        <dbReference type="ARBA" id="ARBA00022679"/>
    </source>
</evidence>
<dbReference type="InterPro" id="IPR049941">
    <property type="entry name" value="LPLAT_7/PORCN-like"/>
</dbReference>
<proteinExistence type="predicted"/>
<accession>A0A0R3T5Y5</accession>
<organism evidence="10">
    <name type="scientific">Rodentolepis nana</name>
    <name type="common">Dwarf tapeworm</name>
    <name type="synonym">Hymenolepis nana</name>
    <dbReference type="NCBI Taxonomy" id="102285"/>
    <lineage>
        <taxon>Eukaryota</taxon>
        <taxon>Metazoa</taxon>
        <taxon>Spiralia</taxon>
        <taxon>Lophotrochozoa</taxon>
        <taxon>Platyhelminthes</taxon>
        <taxon>Cestoda</taxon>
        <taxon>Eucestoda</taxon>
        <taxon>Cyclophyllidea</taxon>
        <taxon>Hymenolepididae</taxon>
        <taxon>Rodentolepis</taxon>
    </lineage>
</organism>
<dbReference type="Pfam" id="PF03062">
    <property type="entry name" value="MBOAT"/>
    <property type="match status" value="1"/>
</dbReference>
<dbReference type="STRING" id="102285.A0A0R3T5Y5"/>
<evidence type="ECO:0000256" key="5">
    <source>
        <dbReference type="ARBA" id="ARBA00023136"/>
    </source>
</evidence>
<keyword evidence="5" id="KW-0472">Membrane</keyword>
<reference evidence="8 9" key="2">
    <citation type="submission" date="2018-11" db="EMBL/GenBank/DDBJ databases">
        <authorList>
            <consortium name="Pathogen Informatics"/>
        </authorList>
    </citation>
    <scope>NUCLEOTIDE SEQUENCE [LARGE SCALE GENOMIC DNA]</scope>
</reference>
<comment type="subcellular location">
    <subcellularLocation>
        <location evidence="1">Membrane</location>
        <topology evidence="1">Multi-pass membrane protein</topology>
    </subcellularLocation>
</comment>
<name>A0A0R3T5Y5_RODNA</name>
<dbReference type="OrthoDB" id="286734at2759"/>
<dbReference type="EMBL" id="UZAE01001211">
    <property type="protein sequence ID" value="VDN98331.1"/>
    <property type="molecule type" value="Genomic_DNA"/>
</dbReference>
<evidence type="ECO:0000313" key="9">
    <source>
        <dbReference type="Proteomes" id="UP000278807"/>
    </source>
</evidence>
<keyword evidence="2" id="KW-0808">Transferase</keyword>
<dbReference type="GO" id="GO:0016020">
    <property type="term" value="C:membrane"/>
    <property type="evidence" value="ECO:0007669"/>
    <property type="project" value="UniProtKB-SubCell"/>
</dbReference>
<dbReference type="InterPro" id="IPR004299">
    <property type="entry name" value="MBOAT_fam"/>
</dbReference>
<reference evidence="10" key="1">
    <citation type="submission" date="2017-02" db="UniProtKB">
        <authorList>
            <consortium name="WormBaseParasite"/>
        </authorList>
    </citation>
    <scope>IDENTIFICATION</scope>
</reference>
<feature type="compositionally biased region" description="Basic and acidic residues" evidence="7">
    <location>
        <begin position="21"/>
        <end position="32"/>
    </location>
</feature>
<evidence type="ECO:0000256" key="1">
    <source>
        <dbReference type="ARBA" id="ARBA00004141"/>
    </source>
</evidence>
<gene>
    <name evidence="8" type="ORF">HNAJ_LOCUS2472</name>
</gene>
<evidence type="ECO:0000313" key="8">
    <source>
        <dbReference type="EMBL" id="VDN98331.1"/>
    </source>
</evidence>
<protein>
    <submittedName>
        <fullName evidence="10">RGS domain-containing protein</fullName>
    </submittedName>
</protein>
<keyword evidence="9" id="KW-1185">Reference proteome</keyword>
<keyword evidence="6" id="KW-0012">Acyltransferase</keyword>
<keyword evidence="4" id="KW-1133">Transmembrane helix</keyword>
<keyword evidence="3" id="KW-0812">Transmembrane</keyword>
<dbReference type="PANTHER" id="PTHR13906">
    <property type="entry name" value="PORCUPINE"/>
    <property type="match status" value="1"/>
</dbReference>
<dbReference type="AlphaFoldDB" id="A0A0R3T5Y5"/>
<evidence type="ECO:0000256" key="4">
    <source>
        <dbReference type="ARBA" id="ARBA00022989"/>
    </source>
</evidence>
<evidence type="ECO:0000313" key="10">
    <source>
        <dbReference type="WBParaSite" id="HNAJ_0000247301-mRNA-1"/>
    </source>
</evidence>